<dbReference type="SMART" id="SM00028">
    <property type="entry name" value="TPR"/>
    <property type="match status" value="9"/>
</dbReference>
<comment type="caution">
    <text evidence="6">The sequence shown here is derived from an EMBL/GenBank/DDBJ whole genome shotgun (WGS) entry which is preliminary data.</text>
</comment>
<name>A0A3S0WKA8_9BACT</name>
<dbReference type="NCBIfam" id="NF047558">
    <property type="entry name" value="TPR_END_plus"/>
    <property type="match status" value="1"/>
</dbReference>
<feature type="repeat" description="TPR" evidence="3">
    <location>
        <begin position="300"/>
        <end position="333"/>
    </location>
</feature>
<gene>
    <name evidence="6" type="ORF">EHV08_05845</name>
</gene>
<dbReference type="PROSITE" id="PS50005">
    <property type="entry name" value="TPR"/>
    <property type="match status" value="3"/>
</dbReference>
<dbReference type="PANTHER" id="PTHR44858:SF1">
    <property type="entry name" value="UDP-N-ACETYLGLUCOSAMINE--PEPTIDE N-ACETYLGLUCOSAMINYLTRANSFERASE SPINDLY-RELATED"/>
    <property type="match status" value="1"/>
</dbReference>
<evidence type="ECO:0000256" key="2">
    <source>
        <dbReference type="ARBA" id="ARBA00022803"/>
    </source>
</evidence>
<sequence length="682" mass="76673">MRKFLPIVLAFLMSVVVSAKEIKRPTSFNYLRAEEAVENGDYDEALQYLQKELKENPKNGYAHFRVAWIYLQKDENGLALSNIEKALKFLPKKDGEYIGFSHNLKANLYKSLGQKDKAIEELGLAIEAQPEDIDYLNFRGQEYYEMKKYDLSDADYRKITKIDQGSTVGFLGLGRNATEQKNYAEAEKNFDHALKLSPDETQVYCFRAECYIGQKKWGKAIDDIVKAASLGGSGWVMELMSKIDEEPQFSQLISRLKTEAKKDPTEMTWYFIAGSLCAKLGKPQDAIPFFKKLYDIGNTETASYLLASAYSDLGMYDEAMKNIDNALEEDSTDINYHWLKSRVAHCMGDVKGAITSATKMVDNASENDFSHQALGTEMMCAGLYNAAIDDYNTAISIDGNSTHAYLYRGYCNTKLGNTDVARADYEKVIEIDSVPATASEAMFAYAMLGNREKAVEMCDSVLANDSSIGMLYNASCLYSRLNDPKMACQYLRKVFEKGVFELGHIDADFDMDNVRDNEEFKQIMQEQRKKVAEIVAKLKEKSDEIEYEDEEVEVPFTKEGNLYRVKCSINDLPLSFIFDTGASDVCLSMVEATFMMKNGYLSKSDVIGSANFTDANGNVSAGTVINLRNVNFGGLSIDNVRANVVRNQKAPLLLGQTVLNRVGKIEIDKEKKVLKITHKVQK</sequence>
<dbReference type="AlphaFoldDB" id="A0A3S0WKA8"/>
<proteinExistence type="predicted"/>
<keyword evidence="7" id="KW-1185">Reference proteome</keyword>
<dbReference type="PANTHER" id="PTHR44858">
    <property type="entry name" value="TETRATRICOPEPTIDE REPEAT PROTEIN 6"/>
    <property type="match status" value="1"/>
</dbReference>
<keyword evidence="4" id="KW-0175">Coiled coil</keyword>
<dbReference type="SUPFAM" id="SSF50630">
    <property type="entry name" value="Acid proteases"/>
    <property type="match status" value="1"/>
</dbReference>
<dbReference type="InterPro" id="IPR019734">
    <property type="entry name" value="TPR_rpt"/>
</dbReference>
<dbReference type="Pfam" id="PF13432">
    <property type="entry name" value="TPR_16"/>
    <property type="match status" value="2"/>
</dbReference>
<dbReference type="Gene3D" id="2.40.70.10">
    <property type="entry name" value="Acid Proteases"/>
    <property type="match status" value="1"/>
</dbReference>
<evidence type="ECO:0000256" key="1">
    <source>
        <dbReference type="ARBA" id="ARBA00022737"/>
    </source>
</evidence>
<dbReference type="InterPro" id="IPR021109">
    <property type="entry name" value="Peptidase_aspartic_dom_sf"/>
</dbReference>
<dbReference type="Gene3D" id="1.25.40.10">
    <property type="entry name" value="Tetratricopeptide repeat domain"/>
    <property type="match status" value="3"/>
</dbReference>
<feature type="signal peptide" evidence="5">
    <location>
        <begin position="1"/>
        <end position="19"/>
    </location>
</feature>
<keyword evidence="5" id="KW-0732">Signal</keyword>
<keyword evidence="1" id="KW-0677">Repeat</keyword>
<dbReference type="InterPro" id="IPR011990">
    <property type="entry name" value="TPR-like_helical_dom_sf"/>
</dbReference>
<keyword evidence="2 3" id="KW-0802">TPR repeat</keyword>
<protein>
    <submittedName>
        <fullName evidence="6">Tetratricopeptide repeat protein</fullName>
    </submittedName>
</protein>
<feature type="repeat" description="TPR" evidence="3">
    <location>
        <begin position="167"/>
        <end position="200"/>
    </location>
</feature>
<dbReference type="Pfam" id="PF13975">
    <property type="entry name" value="gag-asp_proteas"/>
    <property type="match status" value="1"/>
</dbReference>
<dbReference type="CDD" id="cd05483">
    <property type="entry name" value="retropepsin_like_bacteria"/>
    <property type="match status" value="1"/>
</dbReference>
<feature type="repeat" description="TPR" evidence="3">
    <location>
        <begin position="26"/>
        <end position="59"/>
    </location>
</feature>
<feature type="chain" id="PRO_5018626215" evidence="5">
    <location>
        <begin position="20"/>
        <end position="682"/>
    </location>
</feature>
<accession>A0A3S0WKA8</accession>
<dbReference type="Proteomes" id="UP000278983">
    <property type="component" value="Unassembled WGS sequence"/>
</dbReference>
<evidence type="ECO:0000256" key="5">
    <source>
        <dbReference type="SAM" id="SignalP"/>
    </source>
</evidence>
<organism evidence="6 7">
    <name type="scientific">Prevotella koreensis</name>
    <dbReference type="NCBI Taxonomy" id="2490854"/>
    <lineage>
        <taxon>Bacteria</taxon>
        <taxon>Pseudomonadati</taxon>
        <taxon>Bacteroidota</taxon>
        <taxon>Bacteroidia</taxon>
        <taxon>Bacteroidales</taxon>
        <taxon>Prevotellaceae</taxon>
        <taxon>Prevotella</taxon>
    </lineage>
</organism>
<dbReference type="SUPFAM" id="SSF48452">
    <property type="entry name" value="TPR-like"/>
    <property type="match status" value="3"/>
</dbReference>
<evidence type="ECO:0000256" key="4">
    <source>
        <dbReference type="SAM" id="Coils"/>
    </source>
</evidence>
<evidence type="ECO:0000313" key="7">
    <source>
        <dbReference type="Proteomes" id="UP000278983"/>
    </source>
</evidence>
<dbReference type="RefSeq" id="WP_126678486.1">
    <property type="nucleotide sequence ID" value="NZ_RYYU01000001.1"/>
</dbReference>
<dbReference type="OrthoDB" id="947490at2"/>
<dbReference type="InterPro" id="IPR034122">
    <property type="entry name" value="Retropepsin-like_bacterial"/>
</dbReference>
<reference evidence="6 7" key="1">
    <citation type="submission" date="2018-12" db="EMBL/GenBank/DDBJ databases">
        <title>Genome sequencing of Prevotella sp. KCOM 3155 (= JS262).</title>
        <authorList>
            <person name="Kook J.-K."/>
            <person name="Park S.-N."/>
            <person name="Lim Y.K."/>
        </authorList>
    </citation>
    <scope>NUCLEOTIDE SEQUENCE [LARGE SCALE GENOMIC DNA]</scope>
    <source>
        <strain evidence="6 7">KCOM 3155</strain>
    </source>
</reference>
<evidence type="ECO:0000313" key="6">
    <source>
        <dbReference type="EMBL" id="RUL59327.1"/>
    </source>
</evidence>
<feature type="coiled-coil region" evidence="4">
    <location>
        <begin position="517"/>
        <end position="544"/>
    </location>
</feature>
<dbReference type="EMBL" id="RYYU01000001">
    <property type="protein sequence ID" value="RUL59327.1"/>
    <property type="molecule type" value="Genomic_DNA"/>
</dbReference>
<dbReference type="InterPro" id="IPR050498">
    <property type="entry name" value="Ycf3"/>
</dbReference>
<dbReference type="Pfam" id="PF13181">
    <property type="entry name" value="TPR_8"/>
    <property type="match status" value="5"/>
</dbReference>
<evidence type="ECO:0000256" key="3">
    <source>
        <dbReference type="PROSITE-ProRule" id="PRU00339"/>
    </source>
</evidence>